<dbReference type="InterPro" id="IPR002744">
    <property type="entry name" value="MIP18-like"/>
</dbReference>
<evidence type="ECO:0000313" key="2">
    <source>
        <dbReference type="EMBL" id="SUN68324.1"/>
    </source>
</evidence>
<feature type="domain" description="MIP18 family-like" evidence="1">
    <location>
        <begin position="17"/>
        <end position="87"/>
    </location>
</feature>
<dbReference type="Proteomes" id="UP000255352">
    <property type="component" value="Unassembled WGS sequence"/>
</dbReference>
<sequence length="113" mass="12871">MREDIRLNERAKVLAPQIKAKLLTVIDPELELDIYNLGLVYEININETGHCRLVMTFTETNCGCADTLPIEVADKIKEIPEVASAEVIVTYNPAWKMTRISRFGRIALRISPW</sequence>
<dbReference type="GeneID" id="69901859"/>
<dbReference type="RefSeq" id="WP_006532151.1">
    <property type="nucleotide sequence ID" value="NZ_CABKNK020000003.1"/>
</dbReference>
<evidence type="ECO:0000259" key="1">
    <source>
        <dbReference type="Pfam" id="PF01883"/>
    </source>
</evidence>
<reference evidence="2 3" key="1">
    <citation type="submission" date="2018-06" db="EMBL/GenBank/DDBJ databases">
        <authorList>
            <consortium name="Pathogen Informatics"/>
            <person name="Doyle S."/>
        </authorList>
    </citation>
    <scope>NUCLEOTIDE SEQUENCE [LARGE SCALE GENOMIC DNA]</scope>
    <source>
        <strain evidence="2 3">NCTC13760</strain>
    </source>
</reference>
<organism evidence="2 3">
    <name type="scientific">Streptococcus infantarius</name>
    <dbReference type="NCBI Taxonomy" id="102684"/>
    <lineage>
        <taxon>Bacteria</taxon>
        <taxon>Bacillati</taxon>
        <taxon>Bacillota</taxon>
        <taxon>Bacilli</taxon>
        <taxon>Lactobacillales</taxon>
        <taxon>Streptococcaceae</taxon>
        <taxon>Streptococcus</taxon>
    </lineage>
</organism>
<dbReference type="Pfam" id="PF01883">
    <property type="entry name" value="FeS_assembly_P"/>
    <property type="match status" value="1"/>
</dbReference>
<proteinExistence type="predicted"/>
<dbReference type="SUPFAM" id="SSF117916">
    <property type="entry name" value="Fe-S cluster assembly (FSCA) domain-like"/>
    <property type="match status" value="1"/>
</dbReference>
<dbReference type="Gene3D" id="3.30.300.130">
    <property type="entry name" value="Fe-S cluster assembly (FSCA)"/>
    <property type="match status" value="1"/>
</dbReference>
<dbReference type="AlphaFoldDB" id="A0A380KMB5"/>
<dbReference type="PANTHER" id="PTHR42831:SF1">
    <property type="entry name" value="FE-S PROTEIN MATURATION AUXILIARY FACTOR YITW"/>
    <property type="match status" value="1"/>
</dbReference>
<dbReference type="EMBL" id="UHFP01000001">
    <property type="protein sequence ID" value="SUN68324.1"/>
    <property type="molecule type" value="Genomic_DNA"/>
</dbReference>
<dbReference type="InterPro" id="IPR052339">
    <property type="entry name" value="Fe-S_Maturation_MIP18"/>
</dbReference>
<dbReference type="InterPro" id="IPR034904">
    <property type="entry name" value="FSCA_dom_sf"/>
</dbReference>
<name>A0A380KMB5_9STRE</name>
<dbReference type="PANTHER" id="PTHR42831">
    <property type="entry name" value="FE-S PROTEIN MATURATION AUXILIARY FACTOR YITW"/>
    <property type="match status" value="1"/>
</dbReference>
<accession>A0A380KMB5</accession>
<gene>
    <name evidence="2" type="ORF">NCTC13760_01011</name>
</gene>
<evidence type="ECO:0000313" key="3">
    <source>
        <dbReference type="Proteomes" id="UP000255352"/>
    </source>
</evidence>
<protein>
    <submittedName>
        <fullName evidence="2">Aromatic ring hydroxylating enzyme, evidenced by COGnitor PaaD-like protein involved in Fe-S cluster assembly</fullName>
    </submittedName>
</protein>